<sequence length="147" mass="17047">MNDFFKIWFGGFEHALNLICDEERTHVLCECGKACSESGTKDWYRSVYNKSSSLDDFFARLGQENEFVKTETVEKNRVYDLIYPKCLCDLYTCGYVTTGRLCECSRQSLIYNLKAILNEQPFTVTLLSTVLRGDSECRLRVKLCEEQ</sequence>
<protein>
    <recommendedName>
        <fullName evidence="3">L-2-amino-thiazoline-4-carboxylic acid hydrolase</fullName>
    </recommendedName>
</protein>
<dbReference type="Proteomes" id="UP000199182">
    <property type="component" value="Unassembled WGS sequence"/>
</dbReference>
<evidence type="ECO:0008006" key="3">
    <source>
        <dbReference type="Google" id="ProtNLM"/>
    </source>
</evidence>
<proteinExistence type="predicted"/>
<dbReference type="AlphaFoldDB" id="A0A1H0CXW9"/>
<organism evidence="1 2">
    <name type="scientific">Acetanaerobacterium elongatum</name>
    <dbReference type="NCBI Taxonomy" id="258515"/>
    <lineage>
        <taxon>Bacteria</taxon>
        <taxon>Bacillati</taxon>
        <taxon>Bacillota</taxon>
        <taxon>Clostridia</taxon>
        <taxon>Eubacteriales</taxon>
        <taxon>Oscillospiraceae</taxon>
        <taxon>Acetanaerobacterium</taxon>
    </lineage>
</organism>
<reference evidence="1 2" key="1">
    <citation type="submission" date="2016-10" db="EMBL/GenBank/DDBJ databases">
        <authorList>
            <person name="de Groot N.N."/>
        </authorList>
    </citation>
    <scope>NUCLEOTIDE SEQUENCE [LARGE SCALE GENOMIC DNA]</scope>
    <source>
        <strain evidence="1 2">CGMCC 1.5012</strain>
    </source>
</reference>
<dbReference type="EMBL" id="FNID01000025">
    <property type="protein sequence ID" value="SDN62735.1"/>
    <property type="molecule type" value="Genomic_DNA"/>
</dbReference>
<evidence type="ECO:0000313" key="2">
    <source>
        <dbReference type="Proteomes" id="UP000199182"/>
    </source>
</evidence>
<evidence type="ECO:0000313" key="1">
    <source>
        <dbReference type="EMBL" id="SDN62735.1"/>
    </source>
</evidence>
<keyword evidence="2" id="KW-1185">Reference proteome</keyword>
<gene>
    <name evidence="1" type="ORF">SAMN05192585_12539</name>
</gene>
<name>A0A1H0CXW9_9FIRM</name>
<dbReference type="RefSeq" id="WP_092641385.1">
    <property type="nucleotide sequence ID" value="NZ_FNID01000025.1"/>
</dbReference>
<accession>A0A1H0CXW9</accession>
<dbReference type="OrthoDB" id="1086617at2"/>